<gene>
    <name evidence="2" type="ORF">PAECIP111893_01209</name>
</gene>
<keyword evidence="3" id="KW-1185">Reference proteome</keyword>
<protein>
    <submittedName>
        <fullName evidence="2">Uncharacterized protein</fullName>
    </submittedName>
</protein>
<feature type="transmembrane region" description="Helical" evidence="1">
    <location>
        <begin position="46"/>
        <end position="68"/>
    </location>
</feature>
<accession>A0ABN8G3P4</accession>
<keyword evidence="1" id="KW-0812">Transmembrane</keyword>
<feature type="transmembrane region" description="Helical" evidence="1">
    <location>
        <begin position="107"/>
        <end position="128"/>
    </location>
</feature>
<organism evidence="2 3">
    <name type="scientific">Paenibacillus plantiphilus</name>
    <dbReference type="NCBI Taxonomy" id="2905650"/>
    <lineage>
        <taxon>Bacteria</taxon>
        <taxon>Bacillati</taxon>
        <taxon>Bacillota</taxon>
        <taxon>Bacilli</taxon>
        <taxon>Bacillales</taxon>
        <taxon>Paenibacillaceae</taxon>
        <taxon>Paenibacillus</taxon>
    </lineage>
</organism>
<proteinExistence type="predicted"/>
<keyword evidence="1" id="KW-1133">Transmembrane helix</keyword>
<feature type="transmembrane region" description="Helical" evidence="1">
    <location>
        <begin position="75"/>
        <end position="95"/>
    </location>
</feature>
<name>A0ABN8G3P4_9BACL</name>
<reference evidence="2" key="1">
    <citation type="submission" date="2022-01" db="EMBL/GenBank/DDBJ databases">
        <authorList>
            <person name="Criscuolo A."/>
        </authorList>
    </citation>
    <scope>NUCLEOTIDE SEQUENCE</scope>
    <source>
        <strain evidence="2">CIP111893</strain>
    </source>
</reference>
<keyword evidence="1" id="KW-0472">Membrane</keyword>
<sequence length="147" mass="16523">MVKHYFLLWVSSTLLLSAAVLGLELLEGNKIRTTEYMGLMDMCPILIVMIGLTAFLLFPLTLVPVSLLIRKWVRISFIIILIYTAAGAAIGRWVFNSLYDERFIREYGLNSAASIILFLTAGLIYAMIDHFSAIRHLSPQEGSPRAE</sequence>
<dbReference type="EMBL" id="CAKMMF010000005">
    <property type="protein sequence ID" value="CAH1199018.1"/>
    <property type="molecule type" value="Genomic_DNA"/>
</dbReference>
<evidence type="ECO:0000256" key="1">
    <source>
        <dbReference type="SAM" id="Phobius"/>
    </source>
</evidence>
<dbReference type="RefSeq" id="WP_236339572.1">
    <property type="nucleotide sequence ID" value="NZ_CAKMMF010000005.1"/>
</dbReference>
<evidence type="ECO:0000313" key="2">
    <source>
        <dbReference type="EMBL" id="CAH1199018.1"/>
    </source>
</evidence>
<comment type="caution">
    <text evidence="2">The sequence shown here is derived from an EMBL/GenBank/DDBJ whole genome shotgun (WGS) entry which is preliminary data.</text>
</comment>
<evidence type="ECO:0000313" key="3">
    <source>
        <dbReference type="Proteomes" id="UP000838686"/>
    </source>
</evidence>
<dbReference type="Proteomes" id="UP000838686">
    <property type="component" value="Unassembled WGS sequence"/>
</dbReference>